<evidence type="ECO:0000256" key="1">
    <source>
        <dbReference type="SAM" id="Phobius"/>
    </source>
</evidence>
<gene>
    <name evidence="2" type="ORF">C9J27_03065</name>
</gene>
<feature type="transmembrane region" description="Helical" evidence="1">
    <location>
        <begin position="116"/>
        <end position="132"/>
    </location>
</feature>
<keyword evidence="1" id="KW-0812">Transmembrane</keyword>
<organism evidence="2 3">
    <name type="scientific">Photobacterium kishitanii</name>
    <dbReference type="NCBI Taxonomy" id="318456"/>
    <lineage>
        <taxon>Bacteria</taxon>
        <taxon>Pseudomonadati</taxon>
        <taxon>Pseudomonadota</taxon>
        <taxon>Gammaproteobacteria</taxon>
        <taxon>Vibrionales</taxon>
        <taxon>Vibrionaceae</taxon>
        <taxon>Photobacterium</taxon>
    </lineage>
</organism>
<dbReference type="AlphaFoldDB" id="A0A2T3KMJ4"/>
<reference evidence="2 3" key="1">
    <citation type="submission" date="2018-01" db="EMBL/GenBank/DDBJ databases">
        <title>Whole genome sequencing of Histamine producing bacteria.</title>
        <authorList>
            <person name="Butler K."/>
        </authorList>
    </citation>
    <scope>NUCLEOTIDE SEQUENCE [LARGE SCALE GENOMIC DNA]</scope>
    <source>
        <strain evidence="2 3">FS-7.2</strain>
    </source>
</reference>
<sequence length="271" mass="30757">MDERLENSFEMATDYSIGTALMLFGLSMEVFINFIFQYNRSGAHTDADLLYLVMVSAFTIVSSVLSIFTIFNDFAYKVFGGTRLGKTGSSLRLSMLFSCFTLVVVMMGAYQTKNTAPILLISLTFLLCYVHVRQTAKRVRYAERMLYNLTSLKQEALNYDAYEVASLTNKHWNDVVNDLSKIFYLYKKGRIEEALAFILFNVKVESGLSYFLDLVNAKDNNCFISERDGQINFEALLESGSVSVDVNSVYGRKLLVDMAAVVKMHQIDIDR</sequence>
<dbReference type="EMBL" id="PYNF01000002">
    <property type="protein sequence ID" value="PSV01023.1"/>
    <property type="molecule type" value="Genomic_DNA"/>
</dbReference>
<comment type="caution">
    <text evidence="2">The sequence shown here is derived from an EMBL/GenBank/DDBJ whole genome shotgun (WGS) entry which is preliminary data.</text>
</comment>
<keyword evidence="1" id="KW-0472">Membrane</keyword>
<dbReference type="Proteomes" id="UP000241426">
    <property type="component" value="Unassembled WGS sequence"/>
</dbReference>
<name>A0A2T3KMJ4_9GAMM</name>
<keyword evidence="1" id="KW-1133">Transmembrane helix</keyword>
<feature type="transmembrane region" description="Helical" evidence="1">
    <location>
        <begin position="12"/>
        <end position="37"/>
    </location>
</feature>
<evidence type="ECO:0000313" key="2">
    <source>
        <dbReference type="EMBL" id="PSV01023.1"/>
    </source>
</evidence>
<protein>
    <submittedName>
        <fullName evidence="2">Uncharacterized protein</fullName>
    </submittedName>
</protein>
<proteinExistence type="predicted"/>
<accession>A0A2T3KMJ4</accession>
<feature type="transmembrane region" description="Helical" evidence="1">
    <location>
        <begin position="49"/>
        <end position="71"/>
    </location>
</feature>
<evidence type="ECO:0000313" key="3">
    <source>
        <dbReference type="Proteomes" id="UP000241426"/>
    </source>
</evidence>